<dbReference type="Pfam" id="PF01569">
    <property type="entry name" value="PAP2"/>
    <property type="match status" value="1"/>
</dbReference>
<dbReference type="PANTHER" id="PTHR10165:SF103">
    <property type="entry name" value="PHOSPHOLIPID PHOSPHATASE HOMOLOG 1.2 HOMOLOG"/>
    <property type="match status" value="1"/>
</dbReference>
<sequence length="267" mass="29691">MPRGCVVLATATCMNLKPMRPIERGFFCDDTSIRYPYHPETISNDVVLVASFFPAWIIIVGLEITYGVMASRRKAREFGAADDKGRLEFFKSGLGCAAILTVAMMYGNALSYIVSEVMKVLFGTLRPPFLAVCQPDPNVTSLANCSGVYIERVVCTNPNTKLVLEMRRSFVSGHASLSAVNMFFLVTLAVVFNLFIAATRYYDNLHRPWDLVAGALNGMAFGWLTMYKICPRFVRHPPRQETETLPTLLTSKPSTNHNTHSSSANKE</sequence>
<keyword evidence="5 7" id="KW-0472">Membrane</keyword>
<protein>
    <recommendedName>
        <fullName evidence="8">Phosphatidic acid phosphatase type 2/haloperoxidase domain-containing protein</fullName>
    </recommendedName>
</protein>
<feature type="transmembrane region" description="Helical" evidence="7">
    <location>
        <begin position="46"/>
        <end position="68"/>
    </location>
</feature>
<feature type="region of interest" description="Disordered" evidence="6">
    <location>
        <begin position="244"/>
        <end position="267"/>
    </location>
</feature>
<evidence type="ECO:0000313" key="10">
    <source>
        <dbReference type="Proteomes" id="UP001519460"/>
    </source>
</evidence>
<name>A0ABD0LEX2_9CAEN</name>
<evidence type="ECO:0000256" key="1">
    <source>
        <dbReference type="ARBA" id="ARBA00004141"/>
    </source>
</evidence>
<dbReference type="Proteomes" id="UP001519460">
    <property type="component" value="Unassembled WGS sequence"/>
</dbReference>
<dbReference type="SMART" id="SM00014">
    <property type="entry name" value="acidPPc"/>
    <property type="match status" value="1"/>
</dbReference>
<dbReference type="InterPro" id="IPR000326">
    <property type="entry name" value="PAP2/HPO"/>
</dbReference>
<dbReference type="PANTHER" id="PTHR10165">
    <property type="entry name" value="LIPID PHOSPHATE PHOSPHATASE"/>
    <property type="match status" value="1"/>
</dbReference>
<dbReference type="EMBL" id="JACVVK020000057">
    <property type="protein sequence ID" value="KAK7497592.1"/>
    <property type="molecule type" value="Genomic_DNA"/>
</dbReference>
<evidence type="ECO:0000313" key="9">
    <source>
        <dbReference type="EMBL" id="KAK7497592.1"/>
    </source>
</evidence>
<keyword evidence="4 7" id="KW-1133">Transmembrane helix</keyword>
<evidence type="ECO:0000256" key="7">
    <source>
        <dbReference type="SAM" id="Phobius"/>
    </source>
</evidence>
<feature type="transmembrane region" description="Helical" evidence="7">
    <location>
        <begin position="89"/>
        <end position="114"/>
    </location>
</feature>
<reference evidence="9 10" key="1">
    <citation type="journal article" date="2023" name="Sci. Data">
        <title>Genome assembly of the Korean intertidal mud-creeper Batillaria attramentaria.</title>
        <authorList>
            <person name="Patra A.K."/>
            <person name="Ho P.T."/>
            <person name="Jun S."/>
            <person name="Lee S.J."/>
            <person name="Kim Y."/>
            <person name="Won Y.J."/>
        </authorList>
    </citation>
    <scope>NUCLEOTIDE SEQUENCE [LARGE SCALE GENOMIC DNA]</scope>
    <source>
        <strain evidence="9">Wonlab-2016</strain>
    </source>
</reference>
<evidence type="ECO:0000259" key="8">
    <source>
        <dbReference type="SMART" id="SM00014"/>
    </source>
</evidence>
<comment type="subcellular location">
    <subcellularLocation>
        <location evidence="1">Membrane</location>
        <topology evidence="1">Multi-pass membrane protein</topology>
    </subcellularLocation>
</comment>
<dbReference type="Gene3D" id="1.20.144.10">
    <property type="entry name" value="Phosphatidic acid phosphatase type 2/haloperoxidase"/>
    <property type="match status" value="1"/>
</dbReference>
<dbReference type="AlphaFoldDB" id="A0ABD0LEX2"/>
<dbReference type="InterPro" id="IPR043216">
    <property type="entry name" value="PAP-like"/>
</dbReference>
<organism evidence="9 10">
    <name type="scientific">Batillaria attramentaria</name>
    <dbReference type="NCBI Taxonomy" id="370345"/>
    <lineage>
        <taxon>Eukaryota</taxon>
        <taxon>Metazoa</taxon>
        <taxon>Spiralia</taxon>
        <taxon>Lophotrochozoa</taxon>
        <taxon>Mollusca</taxon>
        <taxon>Gastropoda</taxon>
        <taxon>Caenogastropoda</taxon>
        <taxon>Sorbeoconcha</taxon>
        <taxon>Cerithioidea</taxon>
        <taxon>Batillariidae</taxon>
        <taxon>Batillaria</taxon>
    </lineage>
</organism>
<keyword evidence="10" id="KW-1185">Reference proteome</keyword>
<proteinExistence type="inferred from homology"/>
<dbReference type="GO" id="GO:0016020">
    <property type="term" value="C:membrane"/>
    <property type="evidence" value="ECO:0007669"/>
    <property type="project" value="UniProtKB-SubCell"/>
</dbReference>
<evidence type="ECO:0000256" key="4">
    <source>
        <dbReference type="ARBA" id="ARBA00022989"/>
    </source>
</evidence>
<comment type="caution">
    <text evidence="9">The sequence shown here is derived from an EMBL/GenBank/DDBJ whole genome shotgun (WGS) entry which is preliminary data.</text>
</comment>
<dbReference type="InterPro" id="IPR036938">
    <property type="entry name" value="PAP2/HPO_sf"/>
</dbReference>
<keyword evidence="3 7" id="KW-0812">Transmembrane</keyword>
<dbReference type="SUPFAM" id="SSF48317">
    <property type="entry name" value="Acid phosphatase/Vanadium-dependent haloperoxidase"/>
    <property type="match status" value="1"/>
</dbReference>
<accession>A0ABD0LEX2</accession>
<evidence type="ECO:0000256" key="5">
    <source>
        <dbReference type="ARBA" id="ARBA00023136"/>
    </source>
</evidence>
<evidence type="ECO:0000256" key="6">
    <source>
        <dbReference type="SAM" id="MobiDB-lite"/>
    </source>
</evidence>
<comment type="similarity">
    <text evidence="2">Belongs to the PA-phosphatase related phosphoesterase family.</text>
</comment>
<evidence type="ECO:0000256" key="2">
    <source>
        <dbReference type="ARBA" id="ARBA00008816"/>
    </source>
</evidence>
<feature type="domain" description="Phosphatidic acid phosphatase type 2/haloperoxidase" evidence="8">
    <location>
        <begin position="94"/>
        <end position="226"/>
    </location>
</feature>
<feature type="transmembrane region" description="Helical" evidence="7">
    <location>
        <begin position="175"/>
        <end position="197"/>
    </location>
</feature>
<gene>
    <name evidence="9" type="ORF">BaRGS_00011232</name>
</gene>
<evidence type="ECO:0000256" key="3">
    <source>
        <dbReference type="ARBA" id="ARBA00022692"/>
    </source>
</evidence>